<feature type="compositionally biased region" description="Polar residues" evidence="2">
    <location>
        <begin position="410"/>
        <end position="421"/>
    </location>
</feature>
<evidence type="ECO:0000313" key="6">
    <source>
        <dbReference type="Proteomes" id="UP000671910"/>
    </source>
</evidence>
<keyword evidence="1" id="KW-0175">Coiled coil</keyword>
<accession>A0A9E6MP09</accession>
<reference evidence="4" key="2">
    <citation type="submission" date="2021-04" db="EMBL/GenBank/DDBJ databases">
        <title>Novel species in family Eggerthellaceae.</title>
        <authorList>
            <person name="Zhang G."/>
        </authorList>
    </citation>
    <scope>NUCLEOTIDE SEQUENCE</scope>
    <source>
        <strain evidence="4">Zg-886</strain>
    </source>
</reference>
<dbReference type="SUPFAM" id="SSF53448">
    <property type="entry name" value="Nucleotide-diphospho-sugar transferases"/>
    <property type="match status" value="1"/>
</dbReference>
<evidence type="ECO:0000256" key="1">
    <source>
        <dbReference type="SAM" id="Coils"/>
    </source>
</evidence>
<dbReference type="EMBL" id="WPCR01000003">
    <property type="protein sequence ID" value="NHM13840.1"/>
    <property type="molecule type" value="Genomic_DNA"/>
</dbReference>
<feature type="coiled-coil region" evidence="1">
    <location>
        <begin position="31"/>
        <end position="108"/>
    </location>
</feature>
<dbReference type="InterPro" id="IPR029044">
    <property type="entry name" value="Nucleotide-diphossugar_trans"/>
</dbReference>
<gene>
    <name evidence="3" type="ORF">GMI68_03465</name>
    <name evidence="4" type="ORF">J7S26_04685</name>
</gene>
<dbReference type="RefSeq" id="WP_166338900.1">
    <property type="nucleotide sequence ID" value="NZ_CP072829.1"/>
</dbReference>
<dbReference type="Proteomes" id="UP000636394">
    <property type="component" value="Unassembled WGS sequence"/>
</dbReference>
<sequence>MDDKVKRQIKRVVPLSMSKYEHLEKRSWKQIDSLDKRLASLEKQAAAQEELLRELLEAQRQLTGLQEQFLQEQKSFHGKLEQDVQRHKEDVLQRLSEAAQNAERTQNSIASSIASVKKEASSLLGEAIDQLYVDLAPLGVNEPKRTQEIVVSLTSYPARIGSVHEAIESIMRQTVKADRIVLWLAEEQFPHGEDELPERLLALKKRGLEIRWVGKDYKSFKKIIPALQEFPDAAIVTIDDDLLYRNDVIQKLCDSYKKHPRAISALRTHRIRLNDDKTIAPYTEWEMEVLDCRDEERMDLLATTGAGTLFPPKSLPEETQNWAVIEKACSRADDLWVKVMAVENDTPVVLANDRRGLVYIPGTQVNTLWETNITENDGQLAAILDIYGTEPFIEKIAQTRQDPQKPEPESASSDTGSEAIA</sequence>
<name>A0A9E6MP09_9ACTN</name>
<evidence type="ECO:0000313" key="5">
    <source>
        <dbReference type="Proteomes" id="UP000636394"/>
    </source>
</evidence>
<evidence type="ECO:0000256" key="2">
    <source>
        <dbReference type="SAM" id="MobiDB-lite"/>
    </source>
</evidence>
<protein>
    <recommendedName>
        <fullName evidence="7">Glycosyltransferase</fullName>
    </recommendedName>
</protein>
<evidence type="ECO:0000313" key="3">
    <source>
        <dbReference type="EMBL" id="NHM13840.1"/>
    </source>
</evidence>
<reference evidence="3 5" key="1">
    <citation type="submission" date="2019-11" db="EMBL/GenBank/DDBJ databases">
        <title>Eggerthellaceae novel genus isolated from the rectal contents of marmort.</title>
        <authorList>
            <person name="Zhang G."/>
        </authorList>
    </citation>
    <scope>NUCLEOTIDE SEQUENCE [LARGE SCALE GENOMIC DNA]</scope>
    <source>
        <strain evidence="5">zg-886</strain>
        <strain evidence="3">Zg-886</strain>
    </source>
</reference>
<dbReference type="Gene3D" id="3.90.550.10">
    <property type="entry name" value="Spore Coat Polysaccharide Biosynthesis Protein SpsA, Chain A"/>
    <property type="match status" value="1"/>
</dbReference>
<dbReference type="EMBL" id="CP072829">
    <property type="protein sequence ID" value="QTU83699.1"/>
    <property type="molecule type" value="Genomic_DNA"/>
</dbReference>
<organism evidence="4 6">
    <name type="scientific">Xiamenia xianingshaonis</name>
    <dbReference type="NCBI Taxonomy" id="2682776"/>
    <lineage>
        <taxon>Bacteria</taxon>
        <taxon>Bacillati</taxon>
        <taxon>Actinomycetota</taxon>
        <taxon>Coriobacteriia</taxon>
        <taxon>Eggerthellales</taxon>
        <taxon>Eggerthellaceae</taxon>
        <taxon>Xiamenia</taxon>
    </lineage>
</organism>
<evidence type="ECO:0008006" key="7">
    <source>
        <dbReference type="Google" id="ProtNLM"/>
    </source>
</evidence>
<proteinExistence type="predicted"/>
<dbReference type="AlphaFoldDB" id="A0A9E6MP09"/>
<keyword evidence="5" id="KW-1185">Reference proteome</keyword>
<dbReference type="Proteomes" id="UP000671910">
    <property type="component" value="Chromosome"/>
</dbReference>
<feature type="region of interest" description="Disordered" evidence="2">
    <location>
        <begin position="396"/>
        <end position="421"/>
    </location>
</feature>
<dbReference type="KEGG" id="ebz:J7S26_04685"/>
<evidence type="ECO:0000313" key="4">
    <source>
        <dbReference type="EMBL" id="QTU83699.1"/>
    </source>
</evidence>